<dbReference type="AlphaFoldDB" id="A0AAN7D4C5"/>
<evidence type="ECO:0000256" key="3">
    <source>
        <dbReference type="PROSITE-ProRule" id="PRU00023"/>
    </source>
</evidence>
<feature type="region of interest" description="Disordered" evidence="4">
    <location>
        <begin position="334"/>
        <end position="354"/>
    </location>
</feature>
<name>A0AAN7D4C5_9FUNG</name>
<evidence type="ECO:0000313" key="5">
    <source>
        <dbReference type="EMBL" id="KAK4510513.1"/>
    </source>
</evidence>
<proteinExistence type="predicted"/>
<dbReference type="EMBL" id="JASEJX010000033">
    <property type="protein sequence ID" value="KAK4510513.1"/>
    <property type="molecule type" value="Genomic_DNA"/>
</dbReference>
<organism evidence="5 6">
    <name type="scientific">Mucor velutinosus</name>
    <dbReference type="NCBI Taxonomy" id="708070"/>
    <lineage>
        <taxon>Eukaryota</taxon>
        <taxon>Fungi</taxon>
        <taxon>Fungi incertae sedis</taxon>
        <taxon>Mucoromycota</taxon>
        <taxon>Mucoromycotina</taxon>
        <taxon>Mucoromycetes</taxon>
        <taxon>Mucorales</taxon>
        <taxon>Mucorineae</taxon>
        <taxon>Mucoraceae</taxon>
        <taxon>Mucor</taxon>
    </lineage>
</organism>
<evidence type="ECO:0000256" key="1">
    <source>
        <dbReference type="ARBA" id="ARBA00022737"/>
    </source>
</evidence>
<dbReference type="PROSITE" id="PS50297">
    <property type="entry name" value="ANK_REP_REGION"/>
    <property type="match status" value="1"/>
</dbReference>
<keyword evidence="1" id="KW-0677">Repeat</keyword>
<dbReference type="SUPFAM" id="SSF48403">
    <property type="entry name" value="Ankyrin repeat"/>
    <property type="match status" value="1"/>
</dbReference>
<accession>A0AAN7D4C5</accession>
<dbReference type="Pfam" id="PF12796">
    <property type="entry name" value="Ank_2"/>
    <property type="match status" value="1"/>
</dbReference>
<dbReference type="SMART" id="SM00248">
    <property type="entry name" value="ANK"/>
    <property type="match status" value="4"/>
</dbReference>
<dbReference type="InterPro" id="IPR036770">
    <property type="entry name" value="Ankyrin_rpt-contain_sf"/>
</dbReference>
<dbReference type="InterPro" id="IPR002110">
    <property type="entry name" value="Ankyrin_rpt"/>
</dbReference>
<sequence>MMYTSQPRPIAVFNDSCFVDVDLSEDVKIRNNEVIQRPCQQIVTMESEPTMSIWKAAEMGNMAALTYFIYNHSSQQQQKQQLDDSAEPSITQLLNSRDPNTECTLIYLIVANNPNPVEPLRLLLEQGADATARNIYNVQAIHALFLRCPEPLEPLQLLLDYDADPNARDGDGWTPIHYAARFCKSPKPILELLIKAGADVNAEDASHKTPLFCLLANGDHSLTLDWLIHTAKANIKIKGDFLDGQTRRTKQGSLILQAAKYGRLSSLRILISSASAMESLETILTKDELVLAIDVVREQLVKVTERDTIEKLGLMIMILENLIQKFYNQKQVEKDSPQLEEGQEQEANGLKRKPSLLKRIGSLSWRQK</sequence>
<gene>
    <name evidence="5" type="primary">RPL23A_1</name>
    <name evidence="5" type="ORF">ATC70_004944</name>
</gene>
<dbReference type="Gene3D" id="1.25.40.20">
    <property type="entry name" value="Ankyrin repeat-containing domain"/>
    <property type="match status" value="1"/>
</dbReference>
<protein>
    <submittedName>
        <fullName evidence="5">60S ribosomal protein L23A</fullName>
    </submittedName>
</protein>
<keyword evidence="5" id="KW-0689">Ribosomal protein</keyword>
<dbReference type="PANTHER" id="PTHR24198:SF165">
    <property type="entry name" value="ANKYRIN REPEAT-CONTAINING PROTEIN-RELATED"/>
    <property type="match status" value="1"/>
</dbReference>
<evidence type="ECO:0000256" key="4">
    <source>
        <dbReference type="SAM" id="MobiDB-lite"/>
    </source>
</evidence>
<keyword evidence="5" id="KW-0687">Ribonucleoprotein</keyword>
<keyword evidence="2 3" id="KW-0040">ANK repeat</keyword>
<dbReference type="PANTHER" id="PTHR24198">
    <property type="entry name" value="ANKYRIN REPEAT AND PROTEIN KINASE DOMAIN-CONTAINING PROTEIN"/>
    <property type="match status" value="1"/>
</dbReference>
<evidence type="ECO:0000256" key="2">
    <source>
        <dbReference type="ARBA" id="ARBA00023043"/>
    </source>
</evidence>
<dbReference type="GO" id="GO:0005840">
    <property type="term" value="C:ribosome"/>
    <property type="evidence" value="ECO:0007669"/>
    <property type="project" value="UniProtKB-KW"/>
</dbReference>
<reference evidence="5 6" key="1">
    <citation type="submission" date="2022-11" db="EMBL/GenBank/DDBJ databases">
        <title>Mucor velutinosus strain NIH1002 WGS.</title>
        <authorList>
            <person name="Subramanian P."/>
            <person name="Mullikin J.C."/>
            <person name="Segre J.A."/>
            <person name="Zelazny A.M."/>
        </authorList>
    </citation>
    <scope>NUCLEOTIDE SEQUENCE [LARGE SCALE GENOMIC DNA]</scope>
    <source>
        <strain evidence="5 6">NIH1002</strain>
    </source>
</reference>
<dbReference type="PROSITE" id="PS50088">
    <property type="entry name" value="ANK_REPEAT"/>
    <property type="match status" value="1"/>
</dbReference>
<dbReference type="RefSeq" id="XP_064677179.1">
    <property type="nucleotide sequence ID" value="XM_064824243.1"/>
</dbReference>
<feature type="repeat" description="ANK" evidence="3">
    <location>
        <begin position="171"/>
        <end position="205"/>
    </location>
</feature>
<evidence type="ECO:0000313" key="6">
    <source>
        <dbReference type="Proteomes" id="UP001304243"/>
    </source>
</evidence>
<dbReference type="Proteomes" id="UP001304243">
    <property type="component" value="Unassembled WGS sequence"/>
</dbReference>
<dbReference type="GeneID" id="89948630"/>
<keyword evidence="6" id="KW-1185">Reference proteome</keyword>
<comment type="caution">
    <text evidence="5">The sequence shown here is derived from an EMBL/GenBank/DDBJ whole genome shotgun (WGS) entry which is preliminary data.</text>
</comment>